<protein>
    <submittedName>
        <fullName evidence="1">Glycosyltransferase family 2 protein</fullName>
    </submittedName>
</protein>
<evidence type="ECO:0000313" key="2">
    <source>
        <dbReference type="Proteomes" id="UP001596152"/>
    </source>
</evidence>
<dbReference type="RefSeq" id="WP_374038057.1">
    <property type="nucleotide sequence ID" value="NZ_CP169082.1"/>
</dbReference>
<dbReference type="Pfam" id="PF13704">
    <property type="entry name" value="Glyco_tranf_2_4"/>
    <property type="match status" value="1"/>
</dbReference>
<accession>A0ABW0FW47</accession>
<comment type="caution">
    <text evidence="1">The sequence shown here is derived from an EMBL/GenBank/DDBJ whole genome shotgun (WGS) entry which is preliminary data.</text>
</comment>
<gene>
    <name evidence="1" type="ORF">ACFPIE_13690</name>
</gene>
<name>A0ABW0FW47_9CAUL</name>
<evidence type="ECO:0000313" key="1">
    <source>
        <dbReference type="EMBL" id="MFC5344972.1"/>
    </source>
</evidence>
<reference evidence="2" key="1">
    <citation type="journal article" date="2019" name="Int. J. Syst. Evol. Microbiol.">
        <title>The Global Catalogue of Microorganisms (GCM) 10K type strain sequencing project: providing services to taxonomists for standard genome sequencing and annotation.</title>
        <authorList>
            <consortium name="The Broad Institute Genomics Platform"/>
            <consortium name="The Broad Institute Genome Sequencing Center for Infectious Disease"/>
            <person name="Wu L."/>
            <person name="Ma J."/>
        </authorList>
    </citation>
    <scope>NUCLEOTIDE SEQUENCE [LARGE SCALE GENOMIC DNA]</scope>
    <source>
        <strain evidence="2">JCM 12125</strain>
    </source>
</reference>
<dbReference type="EMBL" id="JBHSLF010000025">
    <property type="protein sequence ID" value="MFC5344972.1"/>
    <property type="molecule type" value="Genomic_DNA"/>
</dbReference>
<sequence>MATFEVVAMALAPERHVAAFVDHYRAKGAGRIRVYFDAAETPDAAVVGLAHGDLVACDAAFWAPRGGRPGAVEHRQRVVYAEAYSSLEADWLLVVDVDEFMLDGPDVGEVLSAAPETREAVIFPTVEAVWRAGDDLTREYGSVWARKSYHGPCSDQFAALIYGGRGAFFVHGLLAHHMGKHAVRRGRPDLMVCIHESKRDGKPLKAVRARDPRTGRTAWLLHHDAIGLDAWRAKWDRRLASKDVVEMGRRRRRQQAAYAAARADGREAALFADLYALRPWQAGLLRRLGLLTPI</sequence>
<proteinExistence type="predicted"/>
<dbReference type="Proteomes" id="UP001596152">
    <property type="component" value="Unassembled WGS sequence"/>
</dbReference>
<keyword evidence="2" id="KW-1185">Reference proteome</keyword>
<organism evidence="1 2">
    <name type="scientific">Brevundimonas staleyi</name>
    <dbReference type="NCBI Taxonomy" id="74326"/>
    <lineage>
        <taxon>Bacteria</taxon>
        <taxon>Pseudomonadati</taxon>
        <taxon>Pseudomonadota</taxon>
        <taxon>Alphaproteobacteria</taxon>
        <taxon>Caulobacterales</taxon>
        <taxon>Caulobacteraceae</taxon>
        <taxon>Brevundimonas</taxon>
    </lineage>
</organism>